<dbReference type="PANTHER" id="PTHR21661:SF79">
    <property type="entry name" value="EPOXIDE HYDROLASE"/>
    <property type="match status" value="1"/>
</dbReference>
<dbReference type="PRINTS" id="PR00412">
    <property type="entry name" value="EPOXHYDRLASE"/>
</dbReference>
<dbReference type="InterPro" id="IPR029058">
    <property type="entry name" value="AB_hydrolase_fold"/>
</dbReference>
<dbReference type="PIRSF" id="PIRSF001112">
    <property type="entry name" value="Epoxide_hydrolase"/>
    <property type="match status" value="1"/>
</dbReference>
<dbReference type="InterPro" id="IPR010497">
    <property type="entry name" value="Epoxide_hydro_N"/>
</dbReference>
<dbReference type="Gene3D" id="3.40.50.1820">
    <property type="entry name" value="alpha/beta hydrolase"/>
    <property type="match status" value="1"/>
</dbReference>
<protein>
    <recommendedName>
        <fullName evidence="3">Epoxide hydrolase N-terminal domain-containing protein</fullName>
    </recommendedName>
</protein>
<keyword evidence="5" id="KW-1185">Reference proteome</keyword>
<accession>A0ABR0KGP2</accession>
<dbReference type="SUPFAM" id="SSF53474">
    <property type="entry name" value="alpha/beta-Hydrolases"/>
    <property type="match status" value="1"/>
</dbReference>
<dbReference type="Pfam" id="PF06441">
    <property type="entry name" value="EHN"/>
    <property type="match status" value="1"/>
</dbReference>
<evidence type="ECO:0000256" key="1">
    <source>
        <dbReference type="ARBA" id="ARBA00010088"/>
    </source>
</evidence>
<evidence type="ECO:0000313" key="4">
    <source>
        <dbReference type="EMBL" id="KAK5095704.1"/>
    </source>
</evidence>
<reference evidence="4 5" key="1">
    <citation type="submission" date="2023-08" db="EMBL/GenBank/DDBJ databases">
        <title>Black Yeasts Isolated from many extreme environments.</title>
        <authorList>
            <person name="Coleine C."/>
            <person name="Stajich J.E."/>
            <person name="Selbmann L."/>
        </authorList>
    </citation>
    <scope>NUCLEOTIDE SEQUENCE [LARGE SCALE GENOMIC DNA]</scope>
    <source>
        <strain evidence="4 5">CCFEE 5885</strain>
    </source>
</reference>
<organism evidence="4 5">
    <name type="scientific">Lithohypha guttulata</name>
    <dbReference type="NCBI Taxonomy" id="1690604"/>
    <lineage>
        <taxon>Eukaryota</taxon>
        <taxon>Fungi</taxon>
        <taxon>Dikarya</taxon>
        <taxon>Ascomycota</taxon>
        <taxon>Pezizomycotina</taxon>
        <taxon>Eurotiomycetes</taxon>
        <taxon>Chaetothyriomycetidae</taxon>
        <taxon>Chaetothyriales</taxon>
        <taxon>Trichomeriaceae</taxon>
        <taxon>Lithohypha</taxon>
    </lineage>
</organism>
<gene>
    <name evidence="4" type="ORF">LTR24_002921</name>
</gene>
<evidence type="ECO:0000259" key="3">
    <source>
        <dbReference type="Pfam" id="PF06441"/>
    </source>
</evidence>
<sequence>MSDSIRPFKVDVPESEVDRLLRKLKDTRIPTREIVPGAESDYGITTDWIKAMYEYWVEDFSWYKQQDLINQRPMALTEINGQDVHFVHVRSEQPDAMPLLLIHGWPGSFYEFSQVIELLTNPEDKSKQAFHCIVPSLPGFCFSSRPPRGQTLKEVAGMFHTLMQRLGYDNYCVQAGDWGQWVGRELGANPSYAKHVTAVHFNWLPAPLPQDLSSSSNPRDQKVHSRVQAWLNSHLAYAIHMRTRPSSLALMLTDNPTALLSFVGEKYDEAVNPHNPLVKSNLWKDHILTTVCLYYFSNCAGTSSLVYYANTRHEKFPEEIVKKENRVTVPMGYTSFLWDTRPSVKWGAELTGNLVWYKERDEAGHFAALECPEGLVEDIRAVVGMVTRGEAKAETFD</sequence>
<comment type="similarity">
    <text evidence="1">Belongs to the peptidase S33 family.</text>
</comment>
<feature type="domain" description="Epoxide hydrolase N-terminal" evidence="3">
    <location>
        <begin position="5"/>
        <end position="112"/>
    </location>
</feature>
<evidence type="ECO:0000313" key="5">
    <source>
        <dbReference type="Proteomes" id="UP001345013"/>
    </source>
</evidence>
<keyword evidence="2" id="KW-0378">Hydrolase</keyword>
<dbReference type="InterPro" id="IPR000639">
    <property type="entry name" value="Epox_hydrolase-like"/>
</dbReference>
<dbReference type="Proteomes" id="UP001345013">
    <property type="component" value="Unassembled WGS sequence"/>
</dbReference>
<name>A0ABR0KGP2_9EURO</name>
<proteinExistence type="inferred from homology"/>
<dbReference type="EMBL" id="JAVRRG010000026">
    <property type="protein sequence ID" value="KAK5095704.1"/>
    <property type="molecule type" value="Genomic_DNA"/>
</dbReference>
<dbReference type="PANTHER" id="PTHR21661">
    <property type="entry name" value="EPOXIDE HYDROLASE 1-RELATED"/>
    <property type="match status" value="1"/>
</dbReference>
<evidence type="ECO:0000256" key="2">
    <source>
        <dbReference type="ARBA" id="ARBA00022801"/>
    </source>
</evidence>
<comment type="caution">
    <text evidence="4">The sequence shown here is derived from an EMBL/GenBank/DDBJ whole genome shotgun (WGS) entry which is preliminary data.</text>
</comment>
<dbReference type="InterPro" id="IPR016292">
    <property type="entry name" value="Epoxide_hydrolase"/>
</dbReference>